<organism evidence="2 3">
    <name type="scientific">Enorma shizhengliae</name>
    <dbReference type="NCBI Taxonomy" id="2606615"/>
    <lineage>
        <taxon>Bacteria</taxon>
        <taxon>Bacillati</taxon>
        <taxon>Actinomycetota</taxon>
        <taxon>Coriobacteriia</taxon>
        <taxon>Coriobacteriales</taxon>
        <taxon>Coriobacteriaceae</taxon>
        <taxon>Enorma</taxon>
    </lineage>
</organism>
<feature type="region of interest" description="Disordered" evidence="1">
    <location>
        <begin position="353"/>
        <end position="428"/>
    </location>
</feature>
<name>A0A7K0GAA2_9ACTN</name>
<evidence type="ECO:0000313" key="2">
    <source>
        <dbReference type="EMBL" id="MRX80735.1"/>
    </source>
</evidence>
<keyword evidence="3" id="KW-1185">Reference proteome</keyword>
<evidence type="ECO:0000256" key="1">
    <source>
        <dbReference type="SAM" id="MobiDB-lite"/>
    </source>
</evidence>
<accession>A0A7K0GAA2</accession>
<dbReference type="RefSeq" id="WP_144687989.1">
    <property type="nucleotide sequence ID" value="NZ_VLLQ01000003.1"/>
</dbReference>
<reference evidence="3" key="1">
    <citation type="submission" date="2019-08" db="EMBL/GenBank/DDBJ databases">
        <title>Arthrobacter sp. nov., isolated from plateau pika and Tibetan wild ass.</title>
        <authorList>
            <person name="Ge Y."/>
        </authorList>
    </citation>
    <scope>NUCLEOTIDE SEQUENCE [LARGE SCALE GENOMIC DNA]</scope>
    <source>
        <strain evidence="3">HF-1365</strain>
    </source>
</reference>
<sequence length="428" mass="46206">MNQSYHLEHDIFVNAPIETLRDRLYAARCVASEPFERGADSELATYEGGREFYVPSSHSEPAMYEDGREISALSASPDAAFHHADREAADYQDDWRLPALPDEEAPAYGGFDRTRAYDTRTLRILAILEEHTDEEHALSAPRIKTMLDAQDHPGTRPPRVTASSIRYSIQMLRSFGLNIAGNNHRGYALLSHPIPTEDAELTLSTIWNSAALTSIERRRLVKNLLPLVAPTVRHRFEKSMEQPSGNAAPPARATMRFQLATARQIIERAIQLGAPVTFVLAAAHGEAGASSHRFCLFPEALVESNGAVFVRGRLAQAARSNSTDPAGIVDSGRTFRLERLQALSMRDGDDVMHVAPAPQAAPPVPQAISPASQVASPTPAPQAIAPASRAVLPASQFAPSAPQAAAPAPAPQATAPAPEAPTAHDSNR</sequence>
<dbReference type="AlphaFoldDB" id="A0A7K0GAA2"/>
<proteinExistence type="predicted"/>
<gene>
    <name evidence="2" type="ORF">GJE22_09065</name>
</gene>
<dbReference type="EMBL" id="VTFZ01000012">
    <property type="protein sequence ID" value="MRX80735.1"/>
    <property type="molecule type" value="Genomic_DNA"/>
</dbReference>
<dbReference type="Proteomes" id="UP000470010">
    <property type="component" value="Unassembled WGS sequence"/>
</dbReference>
<comment type="caution">
    <text evidence="2">The sequence shown here is derived from an EMBL/GenBank/DDBJ whole genome shotgun (WGS) entry which is preliminary data.</text>
</comment>
<evidence type="ECO:0000313" key="3">
    <source>
        <dbReference type="Proteomes" id="UP000470010"/>
    </source>
</evidence>
<feature type="compositionally biased region" description="Low complexity" evidence="1">
    <location>
        <begin position="393"/>
        <end position="428"/>
    </location>
</feature>
<protein>
    <submittedName>
        <fullName evidence="2">Uncharacterized protein</fullName>
    </submittedName>
</protein>